<dbReference type="InterPro" id="IPR050879">
    <property type="entry name" value="Acyltransferase_3"/>
</dbReference>
<feature type="transmembrane region" description="Helical" evidence="1">
    <location>
        <begin position="42"/>
        <end position="59"/>
    </location>
</feature>
<dbReference type="EMBL" id="BTSY01000004">
    <property type="protein sequence ID" value="GMT23028.1"/>
    <property type="molecule type" value="Genomic_DNA"/>
</dbReference>
<feature type="transmembrane region" description="Helical" evidence="1">
    <location>
        <begin position="93"/>
        <end position="118"/>
    </location>
</feature>
<evidence type="ECO:0000256" key="1">
    <source>
        <dbReference type="SAM" id="Phobius"/>
    </source>
</evidence>
<evidence type="ECO:0000313" key="4">
    <source>
        <dbReference type="Proteomes" id="UP001432322"/>
    </source>
</evidence>
<feature type="domain" description="Acyltransferase 3" evidence="2">
    <location>
        <begin position="37"/>
        <end position="291"/>
    </location>
</feature>
<dbReference type="PANTHER" id="PTHR23028:SF53">
    <property type="entry name" value="ACYL_TRANSF_3 DOMAIN-CONTAINING PROTEIN"/>
    <property type="match status" value="1"/>
</dbReference>
<keyword evidence="1" id="KW-0472">Membrane</keyword>
<dbReference type="Pfam" id="PF01757">
    <property type="entry name" value="Acyl_transf_3"/>
    <property type="match status" value="1"/>
</dbReference>
<keyword evidence="4" id="KW-1185">Reference proteome</keyword>
<feature type="transmembrane region" description="Helical" evidence="1">
    <location>
        <begin position="213"/>
        <end position="230"/>
    </location>
</feature>
<proteinExistence type="predicted"/>
<dbReference type="AlphaFoldDB" id="A0AAV5VUA5"/>
<dbReference type="InterPro" id="IPR002656">
    <property type="entry name" value="Acyl_transf_3_dom"/>
</dbReference>
<keyword evidence="1" id="KW-0812">Transmembrane</keyword>
<comment type="caution">
    <text evidence="3">The sequence shown here is derived from an EMBL/GenBank/DDBJ whole genome shotgun (WGS) entry which is preliminary data.</text>
</comment>
<dbReference type="Proteomes" id="UP001432322">
    <property type="component" value="Unassembled WGS sequence"/>
</dbReference>
<dbReference type="GO" id="GO:0016747">
    <property type="term" value="F:acyltransferase activity, transferring groups other than amino-acyl groups"/>
    <property type="evidence" value="ECO:0007669"/>
    <property type="project" value="InterPro"/>
</dbReference>
<keyword evidence="1" id="KW-1133">Transmembrane helix</keyword>
<dbReference type="GO" id="GO:0000271">
    <property type="term" value="P:polysaccharide biosynthetic process"/>
    <property type="evidence" value="ECO:0007669"/>
    <property type="project" value="TreeGrafter"/>
</dbReference>
<gene>
    <name evidence="3" type="ORF">PFISCL1PPCAC_14325</name>
</gene>
<sequence>MKSKDLQGLRGIAVIVVVLYHLKVKYVERGFLGVDIRLLPSYALVLCFIVLVMPFFLILKEIDIAYWELKHSLAFTINFKFGAETVSYFRKDIFFASVVMHLWSLALEMQFYLFVPFIYMVLNRFNERRARIAVILSILTGSLLSYCVESNDQHRFYHLHNRLWQFVCGFVAHEIALEFHSNRKWLLITSSICSLLLLCFFNGRLPLLTDNVGVLRVLTCFLTSLIVLCSNFSENPLLATRGLVYMGDISYVLYLIHWPVIVFDHMISVTQLLYYILIVLAISLVLSVLIHHLFEKPLLTKAF</sequence>
<accession>A0AAV5VUA5</accession>
<evidence type="ECO:0000313" key="3">
    <source>
        <dbReference type="EMBL" id="GMT23028.1"/>
    </source>
</evidence>
<dbReference type="PANTHER" id="PTHR23028">
    <property type="entry name" value="ACETYLTRANSFERASE"/>
    <property type="match status" value="1"/>
</dbReference>
<feature type="non-terminal residue" evidence="3">
    <location>
        <position position="303"/>
    </location>
</feature>
<feature type="transmembrane region" description="Helical" evidence="1">
    <location>
        <begin position="242"/>
        <end position="260"/>
    </location>
</feature>
<dbReference type="GO" id="GO:0016020">
    <property type="term" value="C:membrane"/>
    <property type="evidence" value="ECO:0007669"/>
    <property type="project" value="TreeGrafter"/>
</dbReference>
<organism evidence="3 4">
    <name type="scientific">Pristionchus fissidentatus</name>
    <dbReference type="NCBI Taxonomy" id="1538716"/>
    <lineage>
        <taxon>Eukaryota</taxon>
        <taxon>Metazoa</taxon>
        <taxon>Ecdysozoa</taxon>
        <taxon>Nematoda</taxon>
        <taxon>Chromadorea</taxon>
        <taxon>Rhabditida</taxon>
        <taxon>Rhabditina</taxon>
        <taxon>Diplogasteromorpha</taxon>
        <taxon>Diplogasteroidea</taxon>
        <taxon>Neodiplogasteridae</taxon>
        <taxon>Pristionchus</taxon>
    </lineage>
</organism>
<reference evidence="3" key="1">
    <citation type="submission" date="2023-10" db="EMBL/GenBank/DDBJ databases">
        <title>Genome assembly of Pristionchus species.</title>
        <authorList>
            <person name="Yoshida K."/>
            <person name="Sommer R.J."/>
        </authorList>
    </citation>
    <scope>NUCLEOTIDE SEQUENCE</scope>
    <source>
        <strain evidence="3">RS5133</strain>
    </source>
</reference>
<evidence type="ECO:0000259" key="2">
    <source>
        <dbReference type="Pfam" id="PF01757"/>
    </source>
</evidence>
<protein>
    <recommendedName>
        <fullName evidence="2">Acyltransferase 3 domain-containing protein</fullName>
    </recommendedName>
</protein>
<feature type="transmembrane region" description="Helical" evidence="1">
    <location>
        <begin position="185"/>
        <end position="207"/>
    </location>
</feature>
<name>A0AAV5VUA5_9BILA</name>
<feature type="transmembrane region" description="Helical" evidence="1">
    <location>
        <begin position="272"/>
        <end position="294"/>
    </location>
</feature>